<sequence>MFSFLKTCVENISKRTFLDEKEILFVFFAQYKRTLKTLFLNLIKKSFLLIVKMYTNKSEFSISIAKKGAVLLSGFPLLNKSLFILLQRFRLFQDKKTSKIYKLQVYNETYLLFLNQVSESSKVKKIIIIMLVQLQQTFPKIDEEIISDELKCIINPNEIKSQQQYLMKLFKIVGNQLEKTTISQTYPTSCANNNGNFKITMSKIIKKE</sequence>
<evidence type="ECO:0000313" key="1">
    <source>
        <dbReference type="EMBL" id="ETO05241.1"/>
    </source>
</evidence>
<proteinExistence type="predicted"/>
<comment type="caution">
    <text evidence="1">The sequence shown here is derived from an EMBL/GenBank/DDBJ whole genome shotgun (WGS) entry which is preliminary data.</text>
</comment>
<reference evidence="1 2" key="1">
    <citation type="journal article" date="2013" name="Curr. Biol.">
        <title>The Genome of the Foraminiferan Reticulomyxa filosa.</title>
        <authorList>
            <person name="Glockner G."/>
            <person name="Hulsmann N."/>
            <person name="Schleicher M."/>
            <person name="Noegel A.A."/>
            <person name="Eichinger L."/>
            <person name="Gallinger C."/>
            <person name="Pawlowski J."/>
            <person name="Sierra R."/>
            <person name="Euteneuer U."/>
            <person name="Pillet L."/>
            <person name="Moustafa A."/>
            <person name="Platzer M."/>
            <person name="Groth M."/>
            <person name="Szafranski K."/>
            <person name="Schliwa M."/>
        </authorList>
    </citation>
    <scope>NUCLEOTIDE SEQUENCE [LARGE SCALE GENOMIC DNA]</scope>
</reference>
<dbReference type="AlphaFoldDB" id="X6LV41"/>
<organism evidence="1 2">
    <name type="scientific">Reticulomyxa filosa</name>
    <dbReference type="NCBI Taxonomy" id="46433"/>
    <lineage>
        <taxon>Eukaryota</taxon>
        <taxon>Sar</taxon>
        <taxon>Rhizaria</taxon>
        <taxon>Retaria</taxon>
        <taxon>Foraminifera</taxon>
        <taxon>Monothalamids</taxon>
        <taxon>Reticulomyxidae</taxon>
        <taxon>Reticulomyxa</taxon>
    </lineage>
</organism>
<evidence type="ECO:0000313" key="2">
    <source>
        <dbReference type="Proteomes" id="UP000023152"/>
    </source>
</evidence>
<protein>
    <submittedName>
        <fullName evidence="1">Uncharacterized protein</fullName>
    </submittedName>
</protein>
<name>X6LV41_RETFI</name>
<accession>X6LV41</accession>
<dbReference type="EMBL" id="ASPP01028364">
    <property type="protein sequence ID" value="ETO05241.1"/>
    <property type="molecule type" value="Genomic_DNA"/>
</dbReference>
<keyword evidence="2" id="KW-1185">Reference proteome</keyword>
<dbReference type="Proteomes" id="UP000023152">
    <property type="component" value="Unassembled WGS sequence"/>
</dbReference>
<gene>
    <name evidence="1" type="ORF">RFI_32155</name>
</gene>